<accession>F1LBH0</accession>
<dbReference type="SUPFAM" id="SSF57501">
    <property type="entry name" value="Cystine-knot cytokines"/>
    <property type="match status" value="1"/>
</dbReference>
<evidence type="ECO:0000313" key="1">
    <source>
        <dbReference type="EMBL" id="ADY47474.1"/>
    </source>
</evidence>
<keyword evidence="1" id="KW-0675">Receptor</keyword>
<name>F1LBH0_ASCSU</name>
<dbReference type="EMBL" id="JI176397">
    <property type="protein sequence ID" value="ADY47474.1"/>
    <property type="molecule type" value="mRNA"/>
</dbReference>
<reference evidence="1" key="1">
    <citation type="journal article" date="2011" name="Genome Res.">
        <title>Deep small RNA sequencing from the nematode Ascaris reveals conservation, functional diversification, and novel developmental profiles.</title>
        <authorList>
            <person name="Wang J."/>
            <person name="Czech B."/>
            <person name="Crunk A."/>
            <person name="Wallace A."/>
            <person name="Mitreva M."/>
            <person name="Hannon G.J."/>
            <person name="Davis R.E."/>
        </authorList>
    </citation>
    <scope>NUCLEOTIDE SEQUENCE</scope>
</reference>
<dbReference type="InterPro" id="IPR029034">
    <property type="entry name" value="Cystine-knot_cytokine"/>
</dbReference>
<sequence length="254" mass="28598">MNDFVGVPLPHLIQPHLCRRFRFARSLAPHRPPSITPDFVKEAIAEGLQRLLPVNLFRPNQAPQLALPTFSSSPNLFPHAPQVPRNRAFGRTTSHFQSNAGKGQRGGIDGGITRLVDDVHDNNQRIPARFSRQITSSSVQPNVLGRTYTISCVDRGEAENDDTDLLNLCGICWTWRQLPETYFPRLINELVCKDGPENYCLSGWGTRYQRYRNIDVLQRIGDTWKPAVISLATFCDCRVKAGTEIHALVIGKKK</sequence>
<protein>
    <submittedName>
        <fullName evidence="1">G-protein coupled receptor</fullName>
    </submittedName>
</protein>
<dbReference type="PANTHER" id="PTHR33995:SF8">
    <property type="entry name" value="PRION-LIKE-(Q_N-RICH)-DOMAIN-BEARING PROTEIN"/>
    <property type="match status" value="1"/>
</dbReference>
<dbReference type="PANTHER" id="PTHR33995">
    <property type="entry name" value="PROTEIN CBG18546"/>
    <property type="match status" value="1"/>
</dbReference>
<proteinExistence type="evidence at transcript level"/>
<dbReference type="AlphaFoldDB" id="F1LBH0"/>
<organism evidence="1">
    <name type="scientific">Ascaris suum</name>
    <name type="common">Pig roundworm</name>
    <name type="synonym">Ascaris lumbricoides</name>
    <dbReference type="NCBI Taxonomy" id="6253"/>
    <lineage>
        <taxon>Eukaryota</taxon>
        <taxon>Metazoa</taxon>
        <taxon>Ecdysozoa</taxon>
        <taxon>Nematoda</taxon>
        <taxon>Chromadorea</taxon>
        <taxon>Rhabditida</taxon>
        <taxon>Spirurina</taxon>
        <taxon>Ascaridomorpha</taxon>
        <taxon>Ascaridoidea</taxon>
        <taxon>Ascarididae</taxon>
        <taxon>Ascaris</taxon>
    </lineage>
</organism>